<dbReference type="EMBL" id="KN847476">
    <property type="protein sequence ID" value="KIX07865.1"/>
    <property type="molecule type" value="Genomic_DNA"/>
</dbReference>
<sequence length="886" mass="98917">MESPAKRRKKNNSKPAVVPHRSLDFFFRKHNDRQEEASEGSAKDGDAEEQPSVKAEDDQASSEQQLTDEELARKLQEEWTREDEQHSSGHDISNGHASPKNVTDREHKAEDDVRDFVAAALDHPAPESQPTPNGNKKGVLGLQSTTTEEDTITLTLPFDQSPLSFDPLQYVSELKRHWTADGGGASYALLTRCFVLVNSTQSRIQIVNTLVNCLRVIIEADPESLLPAVWLATNSISPPYISLELGLGGSAISKALKKICGLDGAGLKSLYDKHGDAGDVAFEAKKRQSFTLRKPKPLTIKGVYQTLVKIANSKGQGSVEQKQRLVERLLQDARGPEESRYVVRTLVQHLRIGAVKTTMLIALARAFQLSRPSGAGFEVRAPAELAKLKKEELAVVWSKAEEMVKTCFARRPNYNDLVPGLLEVGVSEELLLRCDLALHIPLRPMLGSITRDLSEMLTKLQGRDFSCEFKYDGQRAQVHCDERGKVSIFSRHLEVMTDKYPDLVALVPEIRGDGVSSFILEGEVVAVDRDTGGLKTFQTLTNRAKKDVDIGSIQIDVCLFAFDLMYLNGEPLLDRPFRERRGLLRSMFVEKEHHFTWVQSIDATSADSETVLEFFKSATDYKCEGIMVKVLDNLPNPDLQVPDNDHRPLDEDDEATSASVTPSKKGKRSSKKAQAEKDQEKEKGTRRKALLSTYEPDKRLDSWLKVKKDYATSADTIDLVPVAGWHGQGRKAKWWSPILLACRNPETGSLEVVTKCISGFTDKFYQANKEKYAEGGNNVLGSKPSYVEYRAYEPDVWFEPQEVWEMAFADITLSPTYTAAIGLVNEDRGLSMRFPRFLKVREDKSIEEASTNEFLASLYRKQEARIQATGQGAGDGGGEDEDYPEE</sequence>
<evidence type="ECO:0000256" key="3">
    <source>
        <dbReference type="ARBA" id="ARBA00022705"/>
    </source>
</evidence>
<dbReference type="GO" id="GO:0006310">
    <property type="term" value="P:DNA recombination"/>
    <property type="evidence" value="ECO:0007669"/>
    <property type="project" value="UniProtKB-KW"/>
</dbReference>
<dbReference type="SUPFAM" id="SSF50249">
    <property type="entry name" value="Nucleic acid-binding proteins"/>
    <property type="match status" value="1"/>
</dbReference>
<evidence type="ECO:0000259" key="10">
    <source>
        <dbReference type="PROSITE" id="PS50160"/>
    </source>
</evidence>
<dbReference type="HOGENOM" id="CLU_005138_1_1_1"/>
<dbReference type="CDD" id="cd07900">
    <property type="entry name" value="Adenylation_DNA_ligase_I_Euk"/>
    <property type="match status" value="1"/>
</dbReference>
<keyword evidence="5 7" id="KW-0067">ATP-binding</keyword>
<dbReference type="Pfam" id="PF01068">
    <property type="entry name" value="DNA_ligase_A_M"/>
    <property type="match status" value="1"/>
</dbReference>
<dbReference type="GO" id="GO:0006273">
    <property type="term" value="P:lagging strand elongation"/>
    <property type="evidence" value="ECO:0007669"/>
    <property type="project" value="TreeGrafter"/>
</dbReference>
<evidence type="ECO:0000256" key="7">
    <source>
        <dbReference type="RuleBase" id="RU000617"/>
    </source>
</evidence>
<feature type="compositionally biased region" description="Basic and acidic residues" evidence="9">
    <location>
        <begin position="673"/>
        <end position="683"/>
    </location>
</feature>
<keyword evidence="2 7" id="KW-0436">Ligase</keyword>
<dbReference type="InterPro" id="IPR012309">
    <property type="entry name" value="DNA_ligase_ATP-dep_C"/>
</dbReference>
<dbReference type="STRING" id="1442369.A0A0D2JF68"/>
<evidence type="ECO:0000256" key="1">
    <source>
        <dbReference type="ARBA" id="ARBA00007572"/>
    </source>
</evidence>
<dbReference type="InterPro" id="IPR036599">
    <property type="entry name" value="DNA_ligase_N_sf"/>
</dbReference>
<protein>
    <recommendedName>
        <fullName evidence="7">DNA ligase</fullName>
        <ecNumber evidence="7">6.5.1.1</ecNumber>
    </recommendedName>
</protein>
<dbReference type="AlphaFoldDB" id="A0A0D2JF68"/>
<dbReference type="OrthoDB" id="206088at2759"/>
<dbReference type="Gene3D" id="1.10.3260.10">
    <property type="entry name" value="DNA ligase, ATP-dependent, N-terminal domain"/>
    <property type="match status" value="1"/>
</dbReference>
<feature type="region of interest" description="Disordered" evidence="9">
    <location>
        <begin position="1"/>
        <end position="109"/>
    </location>
</feature>
<keyword evidence="12" id="KW-1185">Reference proteome</keyword>
<dbReference type="GeneID" id="25290590"/>
<evidence type="ECO:0000256" key="8">
    <source>
        <dbReference type="RuleBase" id="RU004196"/>
    </source>
</evidence>
<evidence type="ECO:0000256" key="2">
    <source>
        <dbReference type="ARBA" id="ARBA00022598"/>
    </source>
</evidence>
<dbReference type="InterPro" id="IPR000977">
    <property type="entry name" value="DNA_ligase_ATP-dep"/>
</dbReference>
<feature type="compositionally biased region" description="Basic residues" evidence="9">
    <location>
        <begin position="1"/>
        <end position="12"/>
    </location>
</feature>
<name>A0A0D2JF68_9EURO</name>
<dbReference type="InterPro" id="IPR012310">
    <property type="entry name" value="DNA_ligase_ATP-dep_cent"/>
</dbReference>
<evidence type="ECO:0000313" key="12">
    <source>
        <dbReference type="Proteomes" id="UP000053617"/>
    </source>
</evidence>
<feature type="compositionally biased region" description="Acidic residues" evidence="9">
    <location>
        <begin position="877"/>
        <end position="886"/>
    </location>
</feature>
<keyword evidence="7" id="KW-0234">DNA repair</keyword>
<reference evidence="11 12" key="1">
    <citation type="submission" date="2015-01" db="EMBL/GenBank/DDBJ databases">
        <title>The Genome Sequence of Rhinocladiella mackenzie CBS 650.93.</title>
        <authorList>
            <consortium name="The Broad Institute Genomics Platform"/>
            <person name="Cuomo C."/>
            <person name="de Hoog S."/>
            <person name="Gorbushina A."/>
            <person name="Stielow B."/>
            <person name="Teixiera M."/>
            <person name="Abouelleil A."/>
            <person name="Chapman S.B."/>
            <person name="Priest M."/>
            <person name="Young S.K."/>
            <person name="Wortman J."/>
            <person name="Nusbaum C."/>
            <person name="Birren B."/>
        </authorList>
    </citation>
    <scope>NUCLEOTIDE SEQUENCE [LARGE SCALE GENOMIC DNA]</scope>
    <source>
        <strain evidence="11 12">CBS 650.93</strain>
    </source>
</reference>
<dbReference type="VEuPathDB" id="FungiDB:Z518_02519"/>
<dbReference type="Pfam" id="PF04679">
    <property type="entry name" value="DNA_ligase_A_C"/>
    <property type="match status" value="1"/>
</dbReference>
<feature type="region of interest" description="Disordered" evidence="9">
    <location>
        <begin position="866"/>
        <end position="886"/>
    </location>
</feature>
<dbReference type="GO" id="GO:0003677">
    <property type="term" value="F:DNA binding"/>
    <property type="evidence" value="ECO:0007669"/>
    <property type="project" value="InterPro"/>
</dbReference>
<feature type="domain" description="ATP-dependent DNA ligase family profile" evidence="10">
    <location>
        <begin position="550"/>
        <end position="744"/>
    </location>
</feature>
<dbReference type="NCBIfam" id="TIGR00574">
    <property type="entry name" value="dnl1"/>
    <property type="match status" value="1"/>
</dbReference>
<dbReference type="InterPro" id="IPR016059">
    <property type="entry name" value="DNA_ligase_ATP-dep_CS"/>
</dbReference>
<dbReference type="GO" id="GO:0071897">
    <property type="term" value="P:DNA biosynthetic process"/>
    <property type="evidence" value="ECO:0007669"/>
    <property type="project" value="InterPro"/>
</dbReference>
<feature type="compositionally biased region" description="Basic and acidic residues" evidence="9">
    <location>
        <begin position="70"/>
        <end position="89"/>
    </location>
</feature>
<dbReference type="InterPro" id="IPR050191">
    <property type="entry name" value="ATP-dep_DNA_ligase"/>
</dbReference>
<dbReference type="GO" id="GO:0003910">
    <property type="term" value="F:DNA ligase (ATP) activity"/>
    <property type="evidence" value="ECO:0007669"/>
    <property type="project" value="UniProtKB-EC"/>
</dbReference>
<dbReference type="InterPro" id="IPR012308">
    <property type="entry name" value="DNA_ligase_ATP-dep_N"/>
</dbReference>
<keyword evidence="7" id="KW-0227">DNA damage</keyword>
<proteinExistence type="inferred from homology"/>
<dbReference type="CDD" id="cd07969">
    <property type="entry name" value="OBF_DNA_ligase_I"/>
    <property type="match status" value="1"/>
</dbReference>
<evidence type="ECO:0000256" key="5">
    <source>
        <dbReference type="ARBA" id="ARBA00022840"/>
    </source>
</evidence>
<keyword evidence="7" id="KW-0233">DNA recombination</keyword>
<evidence type="ECO:0000256" key="4">
    <source>
        <dbReference type="ARBA" id="ARBA00022741"/>
    </source>
</evidence>
<dbReference type="FunFam" id="2.40.50.140:FF:000218">
    <property type="entry name" value="DNA ligase"/>
    <property type="match status" value="1"/>
</dbReference>
<dbReference type="Gene3D" id="2.40.50.140">
    <property type="entry name" value="Nucleic acid-binding proteins"/>
    <property type="match status" value="1"/>
</dbReference>
<evidence type="ECO:0000256" key="6">
    <source>
        <dbReference type="ARBA" id="ARBA00034003"/>
    </source>
</evidence>
<dbReference type="PROSITE" id="PS50160">
    <property type="entry name" value="DNA_LIGASE_A3"/>
    <property type="match status" value="1"/>
</dbReference>
<dbReference type="SUPFAM" id="SSF56091">
    <property type="entry name" value="DNA ligase/mRNA capping enzyme, catalytic domain"/>
    <property type="match status" value="1"/>
</dbReference>
<dbReference type="Gene3D" id="3.30.470.30">
    <property type="entry name" value="DNA ligase/mRNA capping enzyme"/>
    <property type="match status" value="1"/>
</dbReference>
<feature type="region of interest" description="Disordered" evidence="9">
    <location>
        <begin position="637"/>
        <end position="691"/>
    </location>
</feature>
<dbReference type="PANTHER" id="PTHR45674">
    <property type="entry name" value="DNA LIGASE 1/3 FAMILY MEMBER"/>
    <property type="match status" value="1"/>
</dbReference>
<comment type="similarity">
    <text evidence="1 8">Belongs to the ATP-dependent DNA ligase family.</text>
</comment>
<dbReference type="GO" id="GO:0006281">
    <property type="term" value="P:DNA repair"/>
    <property type="evidence" value="ECO:0007669"/>
    <property type="project" value="UniProtKB-KW"/>
</dbReference>
<dbReference type="GO" id="GO:0005634">
    <property type="term" value="C:nucleus"/>
    <property type="evidence" value="ECO:0007669"/>
    <property type="project" value="TreeGrafter"/>
</dbReference>
<evidence type="ECO:0000313" key="11">
    <source>
        <dbReference type="EMBL" id="KIX07865.1"/>
    </source>
</evidence>
<dbReference type="PROSITE" id="PS00697">
    <property type="entry name" value="DNA_LIGASE_A1"/>
    <property type="match status" value="1"/>
</dbReference>
<accession>A0A0D2JF68</accession>
<dbReference type="GO" id="GO:0005524">
    <property type="term" value="F:ATP binding"/>
    <property type="evidence" value="ECO:0007669"/>
    <property type="project" value="UniProtKB-KW"/>
</dbReference>
<dbReference type="PANTHER" id="PTHR45674:SF9">
    <property type="entry name" value="DNA LIGASE 3"/>
    <property type="match status" value="1"/>
</dbReference>
<dbReference type="InterPro" id="IPR012340">
    <property type="entry name" value="NA-bd_OB-fold"/>
</dbReference>
<evidence type="ECO:0000256" key="9">
    <source>
        <dbReference type="SAM" id="MobiDB-lite"/>
    </source>
</evidence>
<dbReference type="FunFam" id="1.10.3260.10:FF:000004">
    <property type="entry name" value="DNA ligase"/>
    <property type="match status" value="1"/>
</dbReference>
<dbReference type="RefSeq" id="XP_013275001.1">
    <property type="nucleotide sequence ID" value="XM_013419547.1"/>
</dbReference>
<comment type="catalytic activity">
    <reaction evidence="6 7">
        <text>ATP + (deoxyribonucleotide)n-3'-hydroxyl + 5'-phospho-(deoxyribonucleotide)m = (deoxyribonucleotide)n+m + AMP + diphosphate.</text>
        <dbReference type="EC" id="6.5.1.1"/>
    </reaction>
</comment>
<organism evidence="11 12">
    <name type="scientific">Rhinocladiella mackenziei CBS 650.93</name>
    <dbReference type="NCBI Taxonomy" id="1442369"/>
    <lineage>
        <taxon>Eukaryota</taxon>
        <taxon>Fungi</taxon>
        <taxon>Dikarya</taxon>
        <taxon>Ascomycota</taxon>
        <taxon>Pezizomycotina</taxon>
        <taxon>Eurotiomycetes</taxon>
        <taxon>Chaetothyriomycetidae</taxon>
        <taxon>Chaetothyriales</taxon>
        <taxon>Herpotrichiellaceae</taxon>
        <taxon>Rhinocladiella</taxon>
    </lineage>
</organism>
<dbReference type="Proteomes" id="UP000053617">
    <property type="component" value="Unassembled WGS sequence"/>
</dbReference>
<keyword evidence="3" id="KW-0235">DNA replication</keyword>
<dbReference type="Gene3D" id="3.30.1490.70">
    <property type="match status" value="1"/>
</dbReference>
<dbReference type="Pfam" id="PF04675">
    <property type="entry name" value="DNA_ligase_A_N"/>
    <property type="match status" value="1"/>
</dbReference>
<dbReference type="EC" id="6.5.1.1" evidence="7"/>
<feature type="compositionally biased region" description="Basic and acidic residues" evidence="9">
    <location>
        <begin position="21"/>
        <end position="45"/>
    </location>
</feature>
<dbReference type="FunFam" id="3.30.470.30:FF:000018">
    <property type="entry name" value="DNA ligase"/>
    <property type="match status" value="1"/>
</dbReference>
<keyword evidence="4 7" id="KW-0547">Nucleotide-binding</keyword>
<gene>
    <name evidence="11" type="ORF">Z518_02519</name>
</gene>
<dbReference type="SUPFAM" id="SSF117018">
    <property type="entry name" value="ATP-dependent DNA ligase DNA-binding domain"/>
    <property type="match status" value="1"/>
</dbReference>